<sequence length="351" mass="41692">MNSSADRASTKIIRRLNQLLKLLPLSGKSKYFVKNLFKKIIDYSELKFLLLTRKAPLEICFENIEGLTDFNFCIPLRSDKKGISAFIRAKNEEDKIHKCLMSIIDVFDEIVLVDNNSNDNTIHLAYRFKEKYDSDNKLKIFSYPFEMARFGSEYKEVPENSIRNFTYFSNYAISLCTHRFVCKWDADMLFKQSKLSEFRDFYQKVDNANSDGVWNLYGQTVYRDSFDNFWLSQKEVYYEPRFFSLSYFNIYKKGKYFEILESPYLNLDFDVLWRNRDVARPFVMRKSFSRPMFYELKFFSSDEFSHWTPSESSHTPRKRKELETFQLIATGNIQSSALHSPIPESLLFVDS</sequence>
<gene>
    <name evidence="2" type="ORF">IXB50_17830</name>
</gene>
<dbReference type="Pfam" id="PF00535">
    <property type="entry name" value="Glycos_transf_2"/>
    <property type="match status" value="1"/>
</dbReference>
<dbReference type="SUPFAM" id="SSF53448">
    <property type="entry name" value="Nucleotide-diphospho-sugar transferases"/>
    <property type="match status" value="1"/>
</dbReference>
<dbReference type="Gene3D" id="3.90.550.10">
    <property type="entry name" value="Spore Coat Polysaccharide Biosynthesis Protein SpsA, Chain A"/>
    <property type="match status" value="1"/>
</dbReference>
<evidence type="ECO:0000313" key="3">
    <source>
        <dbReference type="Proteomes" id="UP000717364"/>
    </source>
</evidence>
<name>A0A947DHR2_9CYAN</name>
<feature type="domain" description="Glycosyltransferase 2-like" evidence="1">
    <location>
        <begin position="84"/>
        <end position="135"/>
    </location>
</feature>
<dbReference type="EMBL" id="JADOES010000042">
    <property type="protein sequence ID" value="MBT9317288.1"/>
    <property type="molecule type" value="Genomic_DNA"/>
</dbReference>
<accession>A0A947DHR2</accession>
<reference evidence="2" key="2">
    <citation type="journal article" date="2021" name="Mar. Drugs">
        <title>Genome Reduction and Secondary Metabolism of the Marine Sponge-Associated Cyanobacterium Leptothoe.</title>
        <authorList>
            <person name="Konstantinou D."/>
            <person name="Popin R.V."/>
            <person name="Fewer D.P."/>
            <person name="Sivonen K."/>
            <person name="Gkelis S."/>
        </authorList>
    </citation>
    <scope>NUCLEOTIDE SEQUENCE</scope>
    <source>
        <strain evidence="2">TAU-MAC 1115</strain>
    </source>
</reference>
<dbReference type="Proteomes" id="UP000717364">
    <property type="component" value="Unassembled WGS sequence"/>
</dbReference>
<keyword evidence="3" id="KW-1185">Reference proteome</keyword>
<evidence type="ECO:0000259" key="1">
    <source>
        <dbReference type="Pfam" id="PF00535"/>
    </source>
</evidence>
<reference evidence="2" key="1">
    <citation type="submission" date="2020-11" db="EMBL/GenBank/DDBJ databases">
        <authorList>
            <person name="Konstantinou D."/>
            <person name="Gkelis S."/>
            <person name="Popin R."/>
            <person name="Fewer D."/>
            <person name="Sivonen K."/>
        </authorList>
    </citation>
    <scope>NUCLEOTIDE SEQUENCE</scope>
    <source>
        <strain evidence="2">TAU-MAC 1115</strain>
    </source>
</reference>
<dbReference type="PANTHER" id="PTHR43630">
    <property type="entry name" value="POLY-BETA-1,6-N-ACETYL-D-GLUCOSAMINE SYNTHASE"/>
    <property type="match status" value="1"/>
</dbReference>
<dbReference type="AlphaFoldDB" id="A0A947DHR2"/>
<dbReference type="RefSeq" id="WP_215610355.1">
    <property type="nucleotide sequence ID" value="NZ_JADOES010000042.1"/>
</dbReference>
<evidence type="ECO:0000313" key="2">
    <source>
        <dbReference type="EMBL" id="MBT9317288.1"/>
    </source>
</evidence>
<protein>
    <submittedName>
        <fullName evidence="2">Glycosyltransferase family 2 protein</fullName>
    </submittedName>
</protein>
<organism evidence="2 3">
    <name type="scientific">Leptothoe spongobia TAU-MAC 1115</name>
    <dbReference type="NCBI Taxonomy" id="1967444"/>
    <lineage>
        <taxon>Bacteria</taxon>
        <taxon>Bacillati</taxon>
        <taxon>Cyanobacteriota</taxon>
        <taxon>Cyanophyceae</taxon>
        <taxon>Nodosilineales</taxon>
        <taxon>Cymatolegaceae</taxon>
        <taxon>Leptothoe</taxon>
        <taxon>Leptothoe spongobia</taxon>
    </lineage>
</organism>
<dbReference type="InterPro" id="IPR001173">
    <property type="entry name" value="Glyco_trans_2-like"/>
</dbReference>
<comment type="caution">
    <text evidence="2">The sequence shown here is derived from an EMBL/GenBank/DDBJ whole genome shotgun (WGS) entry which is preliminary data.</text>
</comment>
<proteinExistence type="predicted"/>
<dbReference type="InterPro" id="IPR029044">
    <property type="entry name" value="Nucleotide-diphossugar_trans"/>
</dbReference>
<dbReference type="PANTHER" id="PTHR43630:SF2">
    <property type="entry name" value="GLYCOSYLTRANSFERASE"/>
    <property type="match status" value="1"/>
</dbReference>